<evidence type="ECO:0000313" key="3">
    <source>
        <dbReference type="Proteomes" id="UP001201980"/>
    </source>
</evidence>
<dbReference type="Pfam" id="PF02515">
    <property type="entry name" value="CoA_transf_3"/>
    <property type="match status" value="1"/>
</dbReference>
<dbReference type="InterPro" id="IPR023606">
    <property type="entry name" value="CoA-Trfase_III_dom_1_sf"/>
</dbReference>
<proteinExistence type="inferred from homology"/>
<evidence type="ECO:0000256" key="1">
    <source>
        <dbReference type="ARBA" id="ARBA00008383"/>
    </source>
</evidence>
<name>A0AAD5WRS5_9PEZI</name>
<dbReference type="AlphaFoldDB" id="A0AAD5WRS5"/>
<comment type="similarity">
    <text evidence="1">Belongs to the CoA-transferase III family.</text>
</comment>
<dbReference type="PANTHER" id="PTHR48229">
    <property type="entry name" value="CAIB/BAIF FAMILY ENZYME (AFU_ORTHOLOGUE AFUA_1G05360)-RELATED"/>
    <property type="match status" value="1"/>
</dbReference>
<accession>A0AAD5WRS5</accession>
<dbReference type="InterPro" id="IPR003673">
    <property type="entry name" value="CoA-Trfase_fam_III"/>
</dbReference>
<dbReference type="SUPFAM" id="SSF89796">
    <property type="entry name" value="CoA-transferase family III (CaiB/BaiF)"/>
    <property type="match status" value="2"/>
</dbReference>
<comment type="caution">
    <text evidence="2">The sequence shown here is derived from an EMBL/GenBank/DDBJ whole genome shotgun (WGS) entry which is preliminary data.</text>
</comment>
<dbReference type="InterPro" id="IPR052985">
    <property type="entry name" value="CoA-trans_III_biosynth/detox"/>
</dbReference>
<dbReference type="Gene3D" id="3.40.50.10540">
    <property type="entry name" value="Crotonobetainyl-coa:carnitine coa-transferase, domain 1"/>
    <property type="match status" value="1"/>
</dbReference>
<dbReference type="EMBL" id="JAKWBI020000210">
    <property type="protein sequence ID" value="KAJ2899008.1"/>
    <property type="molecule type" value="Genomic_DNA"/>
</dbReference>
<reference evidence="2" key="1">
    <citation type="submission" date="2022-07" db="EMBL/GenBank/DDBJ databases">
        <title>Draft genome sequence of Zalerion maritima ATCC 34329, a (micro)plastics degrading marine fungus.</title>
        <authorList>
            <person name="Paco A."/>
            <person name="Goncalves M.F.M."/>
            <person name="Rocha-Santos T.A.P."/>
            <person name="Alves A."/>
        </authorList>
    </citation>
    <scope>NUCLEOTIDE SEQUENCE</scope>
    <source>
        <strain evidence="2">ATCC 34329</strain>
    </source>
</reference>
<sequence>MVIKPTPSYSVTEGASSALQYLVECFQSQIPKEFLDRVPNVRFTSKADPGDDVYFPCPMKEQEATAAVQALEGCAVAAIADLRFGSSEKPRGITVNVDRTACFLMSAYISTIDGMDKQTPGVKSKLPDTDLNKAQSILYRRLSANLYETATPGEYYHIHGSLEADTTLSMLGMPTHRPDLTDYRECINTIEAVVRQFTVAELEELNNQNRQAGVPALKWETYQSTSHGSVLSQLPPLTLTQTEDASPPAPLPRGAADSQLNGRSALAYPDSSARGALEGIKVLELCRVIAGPTIGRSLAAHGASVLKVTSPKLPDVPFFQVDVNIGKHCCSLDLKTDTDREVFATLLAEADVVLDGYRPGSLSHLGVGAEDLARLGAQRGKGYIYVAEDCFGGTGLESHVSKPEDMNKLEWRNRPGWQQIADCATGVAWEQGKFMGLDEPVIPPFPMSDYGTGALGALGALAGLWKREKHGGSWACRTSLSQYDIFLLNLGLYPREVQERLKARHDAEFFQLRHADSVDEVGRRALKSLKRLHPQLVSDAMMVESWSDGFGAQLRWPKETIAVDGVKVTHTRPARPNGADEPKWGQWEVNPGISKAEV</sequence>
<keyword evidence="3" id="KW-1185">Reference proteome</keyword>
<organism evidence="2 3">
    <name type="scientific">Zalerion maritima</name>
    <dbReference type="NCBI Taxonomy" id="339359"/>
    <lineage>
        <taxon>Eukaryota</taxon>
        <taxon>Fungi</taxon>
        <taxon>Dikarya</taxon>
        <taxon>Ascomycota</taxon>
        <taxon>Pezizomycotina</taxon>
        <taxon>Sordariomycetes</taxon>
        <taxon>Lulworthiomycetidae</taxon>
        <taxon>Lulworthiales</taxon>
        <taxon>Lulworthiaceae</taxon>
        <taxon>Zalerion</taxon>
    </lineage>
</organism>
<dbReference type="PANTHER" id="PTHR48229:SF1">
    <property type="entry name" value="ALPHA METHYLACYL-COA RACEMASE-RELATED"/>
    <property type="match status" value="1"/>
</dbReference>
<dbReference type="GO" id="GO:0003824">
    <property type="term" value="F:catalytic activity"/>
    <property type="evidence" value="ECO:0007669"/>
    <property type="project" value="InterPro"/>
</dbReference>
<dbReference type="Proteomes" id="UP001201980">
    <property type="component" value="Unassembled WGS sequence"/>
</dbReference>
<gene>
    <name evidence="2" type="ORF">MKZ38_003522</name>
</gene>
<protein>
    <submittedName>
        <fullName evidence="2">Succinyl-CoA:mesaconate CoA-transferase</fullName>
    </submittedName>
</protein>
<evidence type="ECO:0000313" key="2">
    <source>
        <dbReference type="EMBL" id="KAJ2899008.1"/>
    </source>
</evidence>